<dbReference type="VEuPathDB" id="TrichDB:TRFO_30864"/>
<keyword evidence="1" id="KW-0175">Coiled coil</keyword>
<organism evidence="2 3">
    <name type="scientific">Tritrichomonas foetus</name>
    <dbReference type="NCBI Taxonomy" id="1144522"/>
    <lineage>
        <taxon>Eukaryota</taxon>
        <taxon>Metamonada</taxon>
        <taxon>Parabasalia</taxon>
        <taxon>Tritrichomonadida</taxon>
        <taxon>Tritrichomonadidae</taxon>
        <taxon>Tritrichomonas</taxon>
    </lineage>
</organism>
<reference evidence="2" key="1">
    <citation type="submission" date="2016-10" db="EMBL/GenBank/DDBJ databases">
        <authorList>
            <person name="Benchimol M."/>
            <person name="Almeida L.G."/>
            <person name="Vasconcelos A.T."/>
            <person name="Perreira-Neves A."/>
            <person name="Rosa I.A."/>
            <person name="Tasca T."/>
            <person name="Bogo M.R."/>
            <person name="de Souza W."/>
        </authorList>
    </citation>
    <scope>NUCLEOTIDE SEQUENCE [LARGE SCALE GENOMIC DNA]</scope>
    <source>
        <strain evidence="2">K</strain>
    </source>
</reference>
<dbReference type="EMBL" id="MLAK01000880">
    <property type="protein sequence ID" value="OHT02157.1"/>
    <property type="molecule type" value="Genomic_DNA"/>
</dbReference>
<dbReference type="RefSeq" id="XP_068355293.1">
    <property type="nucleotide sequence ID" value="XM_068507589.1"/>
</dbReference>
<gene>
    <name evidence="2" type="ORF">TRFO_30864</name>
</gene>
<proteinExistence type="predicted"/>
<protein>
    <submittedName>
        <fullName evidence="2">Uncharacterized protein</fullName>
    </submittedName>
</protein>
<evidence type="ECO:0000313" key="3">
    <source>
        <dbReference type="Proteomes" id="UP000179807"/>
    </source>
</evidence>
<sequence>MADDPNKTDYNTAVFTKLSQLQKVVEYLNFHLEEHIFQVAELQKRYEREEDRIINDAQVSIESIYASLKVRSTGAIKQINEDFVKKTNELKSEMREISTKLSGETNSSLKNVFADLEYYKSLLRRISREMRKEINFFKDDSKIDPMDVQKKLNLMIKRHNDNLKTHDEESQRKQNLLEEQSEIAMKEVDAKYKGIIADYHRKLRPPPAVRNKIVFSLKEMKAEIFELRNVINKMRSNAKKLSSTNFTHNSLKSKEIADEIALENKEFVGKLEKAKNILQDSIYELKANLNIAVENRNEQNRLHEIEIDKLNEELRDTNPVQLFQKKITMEEDKIEKKLQQIEKQIIEIKDLNALHEKEKSELKEKFEVDKNHENEEFLQKRIELEKQIQLQNLYYEKIREKESLQNFKQKLSSQPKTIKMDLSMKVDSSEIKALFKKEYVKAQIEKKTSISTIFNELDQEFEQFKDGKKDEYEAQMALITKEYNDNNIVEKVSHQYEELLLSLERQFEEIEVPDKNAIESVADLKSKQLEVQNNIKESRQELITNFEDQIREEDKRFRNSPFFADDKDFKSVLLEEQTKNRQRITYLNEKISCLETNLEKLNVSNNINNSQIEDNSLKTMKDDCKFKIKRALQQSVDASKDIIGQISETQSYYAKLIFDEKSENTKEPIEKQGQIERLTQELQLKKEINERNYESAKQTYERKQKFIKNSYNKDIRHLKTQIRTLKSLMDEDEKHHNIEFERNQISFNKLIAQHESEFFNSIPSKLSDNSLEFNNKISQLQRERDAKKRMFENKNGMREKERIEIDKLEIELCDKSKELATLGKELVIAREQSMRKVSEPKPIMNPMSLSGKVVSKRAATSVEIKRPPNLSHSTGKMLNFK</sequence>
<dbReference type="Proteomes" id="UP000179807">
    <property type="component" value="Unassembled WGS sequence"/>
</dbReference>
<name>A0A1J4JY05_9EUKA</name>
<accession>A0A1J4JY05</accession>
<dbReference type="GeneID" id="94842293"/>
<evidence type="ECO:0000313" key="2">
    <source>
        <dbReference type="EMBL" id="OHT02157.1"/>
    </source>
</evidence>
<dbReference type="AlphaFoldDB" id="A0A1J4JY05"/>
<feature type="coiled-coil region" evidence="1">
    <location>
        <begin position="293"/>
        <end position="365"/>
    </location>
</feature>
<evidence type="ECO:0000256" key="1">
    <source>
        <dbReference type="SAM" id="Coils"/>
    </source>
</evidence>
<keyword evidence="3" id="KW-1185">Reference proteome</keyword>
<comment type="caution">
    <text evidence="2">The sequence shown here is derived from an EMBL/GenBank/DDBJ whole genome shotgun (WGS) entry which is preliminary data.</text>
</comment>